<feature type="non-terminal residue" evidence="1">
    <location>
        <position position="1"/>
    </location>
</feature>
<comment type="caution">
    <text evidence="1">The sequence shown here is derived from an EMBL/GenBank/DDBJ whole genome shotgun (WGS) entry which is preliminary data.</text>
</comment>
<keyword evidence="2" id="KW-1185">Reference proteome</keyword>
<gene>
    <name evidence="1" type="ORF">SPELUC_LOCUS18051</name>
</gene>
<evidence type="ECO:0000313" key="1">
    <source>
        <dbReference type="EMBL" id="CAG8800781.1"/>
    </source>
</evidence>
<name>A0ACA9RNK9_9GLOM</name>
<protein>
    <submittedName>
        <fullName evidence="1">2979_t:CDS:1</fullName>
    </submittedName>
</protein>
<reference evidence="1" key="1">
    <citation type="submission" date="2021-06" db="EMBL/GenBank/DDBJ databases">
        <authorList>
            <person name="Kallberg Y."/>
            <person name="Tangrot J."/>
            <person name="Rosling A."/>
        </authorList>
    </citation>
    <scope>NUCLEOTIDE SEQUENCE</scope>
    <source>
        <strain evidence="1">28 12/20/2015</strain>
    </source>
</reference>
<dbReference type="EMBL" id="CAJVPW010079862">
    <property type="protein sequence ID" value="CAG8800781.1"/>
    <property type="molecule type" value="Genomic_DNA"/>
</dbReference>
<accession>A0ACA9RNK9</accession>
<dbReference type="Proteomes" id="UP000789366">
    <property type="component" value="Unassembled WGS sequence"/>
</dbReference>
<organism evidence="1 2">
    <name type="scientific">Cetraspora pellucida</name>
    <dbReference type="NCBI Taxonomy" id="1433469"/>
    <lineage>
        <taxon>Eukaryota</taxon>
        <taxon>Fungi</taxon>
        <taxon>Fungi incertae sedis</taxon>
        <taxon>Mucoromycota</taxon>
        <taxon>Glomeromycotina</taxon>
        <taxon>Glomeromycetes</taxon>
        <taxon>Diversisporales</taxon>
        <taxon>Gigasporaceae</taxon>
        <taxon>Cetraspora</taxon>
    </lineage>
</organism>
<feature type="non-terminal residue" evidence="1">
    <location>
        <position position="85"/>
    </location>
</feature>
<sequence length="85" mass="9521">GSKIEILEEHKLLLVLADKVLYSCPIEAFDLNDANMASNRLKKIITNASFYKSGICLGETLITIVRNSSLYSTIETLELFEQVVK</sequence>
<evidence type="ECO:0000313" key="2">
    <source>
        <dbReference type="Proteomes" id="UP000789366"/>
    </source>
</evidence>
<proteinExistence type="predicted"/>